<reference evidence="8" key="2">
    <citation type="submission" date="2023-05" db="EMBL/GenBank/DDBJ databases">
        <authorList>
            <person name="Schelkunov M.I."/>
        </authorList>
    </citation>
    <scope>NUCLEOTIDE SEQUENCE</scope>
    <source>
        <strain evidence="8">Hsosn_3</strain>
        <tissue evidence="8">Leaf</tissue>
    </source>
</reference>
<evidence type="ECO:0000313" key="8">
    <source>
        <dbReference type="EMBL" id="KAK1365167.1"/>
    </source>
</evidence>
<dbReference type="EMBL" id="JAUIZM010000009">
    <property type="protein sequence ID" value="KAK1365167.1"/>
    <property type="molecule type" value="Genomic_DNA"/>
</dbReference>
<name>A0AAD8HCU0_9APIA</name>
<evidence type="ECO:0000256" key="5">
    <source>
        <dbReference type="ARBA" id="ARBA00023002"/>
    </source>
</evidence>
<evidence type="ECO:0000313" key="9">
    <source>
        <dbReference type="Proteomes" id="UP001237642"/>
    </source>
</evidence>
<keyword evidence="7" id="KW-0503">Monooxygenase</keyword>
<dbReference type="SUPFAM" id="SSF48264">
    <property type="entry name" value="Cytochrome P450"/>
    <property type="match status" value="1"/>
</dbReference>
<keyword evidence="4" id="KW-0479">Metal-binding</keyword>
<evidence type="ECO:0000256" key="7">
    <source>
        <dbReference type="ARBA" id="ARBA00023033"/>
    </source>
</evidence>
<dbReference type="InterPro" id="IPR036396">
    <property type="entry name" value="Cyt_P450_sf"/>
</dbReference>
<comment type="cofactor">
    <cofactor evidence="1">
        <name>heme</name>
        <dbReference type="ChEBI" id="CHEBI:30413"/>
    </cofactor>
</comment>
<keyword evidence="5" id="KW-0560">Oxidoreductase</keyword>
<evidence type="ECO:0000256" key="1">
    <source>
        <dbReference type="ARBA" id="ARBA00001971"/>
    </source>
</evidence>
<evidence type="ECO:0000256" key="6">
    <source>
        <dbReference type="ARBA" id="ARBA00023004"/>
    </source>
</evidence>
<protein>
    <recommendedName>
        <fullName evidence="10">Cytochrome P450</fullName>
    </recommendedName>
</protein>
<dbReference type="AlphaFoldDB" id="A0AAD8HCU0"/>
<organism evidence="8 9">
    <name type="scientific">Heracleum sosnowskyi</name>
    <dbReference type="NCBI Taxonomy" id="360622"/>
    <lineage>
        <taxon>Eukaryota</taxon>
        <taxon>Viridiplantae</taxon>
        <taxon>Streptophyta</taxon>
        <taxon>Embryophyta</taxon>
        <taxon>Tracheophyta</taxon>
        <taxon>Spermatophyta</taxon>
        <taxon>Magnoliopsida</taxon>
        <taxon>eudicotyledons</taxon>
        <taxon>Gunneridae</taxon>
        <taxon>Pentapetalae</taxon>
        <taxon>asterids</taxon>
        <taxon>campanulids</taxon>
        <taxon>Apiales</taxon>
        <taxon>Apiaceae</taxon>
        <taxon>Apioideae</taxon>
        <taxon>apioid superclade</taxon>
        <taxon>Tordylieae</taxon>
        <taxon>Tordyliinae</taxon>
        <taxon>Heracleum</taxon>
    </lineage>
</organism>
<dbReference type="InterPro" id="IPR001128">
    <property type="entry name" value="Cyt_P450"/>
</dbReference>
<keyword evidence="9" id="KW-1185">Reference proteome</keyword>
<dbReference type="GO" id="GO:0005506">
    <property type="term" value="F:iron ion binding"/>
    <property type="evidence" value="ECO:0007669"/>
    <property type="project" value="InterPro"/>
</dbReference>
<dbReference type="PANTHER" id="PTHR47944">
    <property type="entry name" value="CYTOCHROME P450 98A9"/>
    <property type="match status" value="1"/>
</dbReference>
<dbReference type="Proteomes" id="UP001237642">
    <property type="component" value="Unassembled WGS sequence"/>
</dbReference>
<comment type="similarity">
    <text evidence="2">Belongs to the cytochrome P450 family.</text>
</comment>
<evidence type="ECO:0000256" key="4">
    <source>
        <dbReference type="ARBA" id="ARBA00022723"/>
    </source>
</evidence>
<evidence type="ECO:0008006" key="10">
    <source>
        <dbReference type="Google" id="ProtNLM"/>
    </source>
</evidence>
<keyword evidence="3" id="KW-0349">Heme</keyword>
<dbReference type="Gene3D" id="1.10.630.10">
    <property type="entry name" value="Cytochrome P450"/>
    <property type="match status" value="1"/>
</dbReference>
<dbReference type="GO" id="GO:0020037">
    <property type="term" value="F:heme binding"/>
    <property type="evidence" value="ECO:0007669"/>
    <property type="project" value="InterPro"/>
</dbReference>
<dbReference type="Pfam" id="PF00067">
    <property type="entry name" value="p450"/>
    <property type="match status" value="1"/>
</dbReference>
<dbReference type="PANTHER" id="PTHR47944:SF5">
    <property type="entry name" value="CYTOCHROME P450 71A1-LIKE"/>
    <property type="match status" value="1"/>
</dbReference>
<reference evidence="8" key="1">
    <citation type="submission" date="2023-02" db="EMBL/GenBank/DDBJ databases">
        <title>Genome of toxic invasive species Heracleum sosnowskyi carries increased number of genes despite the absence of recent whole-genome duplications.</title>
        <authorList>
            <person name="Schelkunov M."/>
            <person name="Shtratnikova V."/>
            <person name="Makarenko M."/>
            <person name="Klepikova A."/>
            <person name="Omelchenko D."/>
            <person name="Novikova G."/>
            <person name="Obukhova E."/>
            <person name="Bogdanov V."/>
            <person name="Penin A."/>
            <person name="Logacheva M."/>
        </authorList>
    </citation>
    <scope>NUCLEOTIDE SEQUENCE</scope>
    <source>
        <strain evidence="8">Hsosn_3</strain>
        <tissue evidence="8">Leaf</tissue>
    </source>
</reference>
<evidence type="ECO:0000256" key="2">
    <source>
        <dbReference type="ARBA" id="ARBA00010617"/>
    </source>
</evidence>
<keyword evidence="6" id="KW-0408">Iron</keyword>
<dbReference type="GO" id="GO:0004497">
    <property type="term" value="F:monooxygenase activity"/>
    <property type="evidence" value="ECO:0007669"/>
    <property type="project" value="UniProtKB-KW"/>
</dbReference>
<sequence>MRALISRLYESSGKKVLLRHQLLQTTLCSISRIALGKKFFSAGESEDGIVTVKAFCEMLEEYDSITGVINLGDWIPWINFLDLQGYVKRMKALSKKFDRIYDHVLDEHRDRRDLEKDKFVAHDFVDFLLQLSDDQESSLEVKLNPDQIKGLTQDLLTGGTDTSALTIEWAMRMCPGYVLGLKVVTSIIGNLLHGFNWRLPDNTKNEELSMDEVYGLGTTRKYPLVAVTEPRLPLHLY</sequence>
<gene>
    <name evidence="8" type="ORF">POM88_040728</name>
</gene>
<comment type="caution">
    <text evidence="8">The sequence shown here is derived from an EMBL/GenBank/DDBJ whole genome shotgun (WGS) entry which is preliminary data.</text>
</comment>
<evidence type="ECO:0000256" key="3">
    <source>
        <dbReference type="ARBA" id="ARBA00022617"/>
    </source>
</evidence>
<accession>A0AAD8HCU0</accession>
<dbReference type="GO" id="GO:0016705">
    <property type="term" value="F:oxidoreductase activity, acting on paired donors, with incorporation or reduction of molecular oxygen"/>
    <property type="evidence" value="ECO:0007669"/>
    <property type="project" value="InterPro"/>
</dbReference>
<proteinExistence type="inferred from homology"/>